<name>A0A2T6BX91_9FLAO</name>
<proteinExistence type="inferred from homology"/>
<feature type="domain" description="Tyr recombinase" evidence="7">
    <location>
        <begin position="249"/>
        <end position="445"/>
    </location>
</feature>
<keyword evidence="3 5" id="KW-0238">DNA-binding</keyword>
<accession>A0A2T6BX91</accession>
<dbReference type="InterPro" id="IPR050090">
    <property type="entry name" value="Tyrosine_recombinase_XerCD"/>
</dbReference>
<reference evidence="9 10" key="1">
    <citation type="submission" date="2018-04" db="EMBL/GenBank/DDBJ databases">
        <title>Genomic Encyclopedia of Archaeal and Bacterial Type Strains, Phase II (KMG-II): from individual species to whole genera.</title>
        <authorList>
            <person name="Goeker M."/>
        </authorList>
    </citation>
    <scope>NUCLEOTIDE SEQUENCE [LARGE SCALE GENOMIC DNA]</scope>
    <source>
        <strain evidence="9 10">DSM 25731</strain>
    </source>
</reference>
<keyword evidence="2" id="KW-0229">DNA integration</keyword>
<sequence>MHILELIKKNEYETAYDLKKLKQFSEPKIYTGKGDLSKRWYVYFSYRNPATGKLERQPPIYGEANKLKNKTDRLSYLSTIRKVLHRMLKEGYSPFEDARETDKRLAEESKAASTKKQSNKRVQSQHQSYTVKQAMEFALAQKQPSWSKRTASTFTGHYNKFMQWLEGNKLSSLDISELKKRDVSLFLNTLKKSQTKKEKLANAPIEVVSPKTKNNYKATLSILFSQLEDDEIIPYNFVEKIKNVKTKPKKNKPFSKEQIIAIREYLDKNDPYLRVFMQFMSYAFLRNIEVCRLQVKDIDLKAKRLYVRSKTSPLAVVPIIGELENIIRRMNLERYAPTDYLITRKNEPFAWDIDENTKTKHFAARFRKVKKALGLGADYTLYSTRHTAATNLYNHLLSEGNSEEEALMKLMQITRHKSKAGLKNYLREIGATLPKDYGDMYTIEF</sequence>
<evidence type="ECO:0000313" key="10">
    <source>
        <dbReference type="Proteomes" id="UP000244090"/>
    </source>
</evidence>
<dbReference type="InterPro" id="IPR002104">
    <property type="entry name" value="Integrase_catalytic"/>
</dbReference>
<dbReference type="PANTHER" id="PTHR30349">
    <property type="entry name" value="PHAGE INTEGRASE-RELATED"/>
    <property type="match status" value="1"/>
</dbReference>
<dbReference type="PANTHER" id="PTHR30349:SF64">
    <property type="entry name" value="PROPHAGE INTEGRASE INTD-RELATED"/>
    <property type="match status" value="1"/>
</dbReference>
<keyword evidence="10" id="KW-1185">Reference proteome</keyword>
<evidence type="ECO:0000256" key="5">
    <source>
        <dbReference type="PROSITE-ProRule" id="PRU01248"/>
    </source>
</evidence>
<dbReference type="InterPro" id="IPR013762">
    <property type="entry name" value="Integrase-like_cat_sf"/>
</dbReference>
<feature type="compositionally biased region" description="Polar residues" evidence="6">
    <location>
        <begin position="111"/>
        <end position="127"/>
    </location>
</feature>
<dbReference type="AlphaFoldDB" id="A0A2T6BX91"/>
<evidence type="ECO:0000256" key="2">
    <source>
        <dbReference type="ARBA" id="ARBA00022908"/>
    </source>
</evidence>
<dbReference type="GO" id="GO:0003677">
    <property type="term" value="F:DNA binding"/>
    <property type="evidence" value="ECO:0007669"/>
    <property type="project" value="UniProtKB-UniRule"/>
</dbReference>
<feature type="domain" description="Core-binding (CB)" evidence="8">
    <location>
        <begin position="129"/>
        <end position="228"/>
    </location>
</feature>
<feature type="compositionally biased region" description="Basic and acidic residues" evidence="6">
    <location>
        <begin position="99"/>
        <end position="110"/>
    </location>
</feature>
<evidence type="ECO:0000256" key="6">
    <source>
        <dbReference type="SAM" id="MobiDB-lite"/>
    </source>
</evidence>
<evidence type="ECO:0000259" key="7">
    <source>
        <dbReference type="PROSITE" id="PS51898"/>
    </source>
</evidence>
<dbReference type="InterPro" id="IPR044068">
    <property type="entry name" value="CB"/>
</dbReference>
<dbReference type="Gene3D" id="1.10.150.130">
    <property type="match status" value="1"/>
</dbReference>
<comment type="similarity">
    <text evidence="1">Belongs to the 'phage' integrase family.</text>
</comment>
<evidence type="ECO:0000313" key="9">
    <source>
        <dbReference type="EMBL" id="PTX60673.1"/>
    </source>
</evidence>
<dbReference type="Pfam" id="PF00589">
    <property type="entry name" value="Phage_integrase"/>
    <property type="match status" value="1"/>
</dbReference>
<comment type="caution">
    <text evidence="9">The sequence shown here is derived from an EMBL/GenBank/DDBJ whole genome shotgun (WGS) entry which is preliminary data.</text>
</comment>
<evidence type="ECO:0000256" key="3">
    <source>
        <dbReference type="ARBA" id="ARBA00023125"/>
    </source>
</evidence>
<dbReference type="GO" id="GO:0006310">
    <property type="term" value="P:DNA recombination"/>
    <property type="evidence" value="ECO:0007669"/>
    <property type="project" value="UniProtKB-KW"/>
</dbReference>
<organism evidence="9 10">
    <name type="scientific">Kordia periserrulae</name>
    <dbReference type="NCBI Taxonomy" id="701523"/>
    <lineage>
        <taxon>Bacteria</taxon>
        <taxon>Pseudomonadati</taxon>
        <taxon>Bacteroidota</taxon>
        <taxon>Flavobacteriia</taxon>
        <taxon>Flavobacteriales</taxon>
        <taxon>Flavobacteriaceae</taxon>
        <taxon>Kordia</taxon>
    </lineage>
</organism>
<evidence type="ECO:0000259" key="8">
    <source>
        <dbReference type="PROSITE" id="PS51900"/>
    </source>
</evidence>
<feature type="region of interest" description="Disordered" evidence="6">
    <location>
        <begin position="99"/>
        <end position="127"/>
    </location>
</feature>
<dbReference type="InterPro" id="IPR010998">
    <property type="entry name" value="Integrase_recombinase_N"/>
</dbReference>
<dbReference type="EMBL" id="QBKT01000006">
    <property type="protein sequence ID" value="PTX60673.1"/>
    <property type="molecule type" value="Genomic_DNA"/>
</dbReference>
<dbReference type="Gene3D" id="1.10.443.10">
    <property type="entry name" value="Intergrase catalytic core"/>
    <property type="match status" value="1"/>
</dbReference>
<keyword evidence="4" id="KW-0233">DNA recombination</keyword>
<dbReference type="PROSITE" id="PS51898">
    <property type="entry name" value="TYR_RECOMBINASE"/>
    <property type="match status" value="1"/>
</dbReference>
<gene>
    <name evidence="9" type="ORF">C8N46_106319</name>
</gene>
<dbReference type="CDD" id="cd00397">
    <property type="entry name" value="DNA_BRE_C"/>
    <property type="match status" value="1"/>
</dbReference>
<protein>
    <submittedName>
        <fullName evidence="9">Site-specific recombinase XerD</fullName>
    </submittedName>
</protein>
<dbReference type="PROSITE" id="PS51900">
    <property type="entry name" value="CB"/>
    <property type="match status" value="1"/>
</dbReference>
<dbReference type="InterPro" id="IPR011010">
    <property type="entry name" value="DNA_brk_join_enz"/>
</dbReference>
<dbReference type="OrthoDB" id="9806835at2"/>
<evidence type="ECO:0000256" key="1">
    <source>
        <dbReference type="ARBA" id="ARBA00008857"/>
    </source>
</evidence>
<evidence type="ECO:0000256" key="4">
    <source>
        <dbReference type="ARBA" id="ARBA00023172"/>
    </source>
</evidence>
<dbReference type="Proteomes" id="UP000244090">
    <property type="component" value="Unassembled WGS sequence"/>
</dbReference>
<dbReference type="SUPFAM" id="SSF56349">
    <property type="entry name" value="DNA breaking-rejoining enzymes"/>
    <property type="match status" value="1"/>
</dbReference>
<dbReference type="RefSeq" id="WP_108115594.1">
    <property type="nucleotide sequence ID" value="NZ_QBKT01000006.1"/>
</dbReference>
<dbReference type="GO" id="GO:0015074">
    <property type="term" value="P:DNA integration"/>
    <property type="evidence" value="ECO:0007669"/>
    <property type="project" value="UniProtKB-KW"/>
</dbReference>